<dbReference type="InterPro" id="IPR001279">
    <property type="entry name" value="Metallo-B-lactamas"/>
</dbReference>
<dbReference type="Pfam" id="PF19583">
    <property type="entry name" value="ODP"/>
    <property type="match status" value="1"/>
</dbReference>
<keyword evidence="3" id="KW-1185">Reference proteome</keyword>
<evidence type="ECO:0000313" key="3">
    <source>
        <dbReference type="Proteomes" id="UP000824633"/>
    </source>
</evidence>
<sequence length="212" mass="24018">MAVINKDLHQFSSYIQQINLTFHQYLLLGDEPLLVHTGNVMQAEALLPQLKAALNGKDLKYIFISHFEADECGGLSVILEHFPEALTICSEVTARQLNGFGIKAKTITKKDGEKLTTDSYELEFIDYPSEMHLWDGLLIMENRRGIFFSSDLMFAMGKEIDTVKESNWSMEVNSILPEQVPDSDKLEQLQQTLRQLKPNFIATGHGPCLKLQ</sequence>
<proteinExistence type="predicted"/>
<dbReference type="RefSeq" id="WP_224033622.1">
    <property type="nucleotide sequence ID" value="NZ_AP024849.1"/>
</dbReference>
<organism evidence="2 3">
    <name type="scientific">Clostridium gelidum</name>
    <dbReference type="NCBI Taxonomy" id="704125"/>
    <lineage>
        <taxon>Bacteria</taxon>
        <taxon>Bacillati</taxon>
        <taxon>Bacillota</taxon>
        <taxon>Clostridia</taxon>
        <taxon>Eubacteriales</taxon>
        <taxon>Clostridiaceae</taxon>
        <taxon>Clostridium</taxon>
    </lineage>
</organism>
<feature type="domain" description="Metallo-beta-lactamase" evidence="1">
    <location>
        <begin position="21"/>
        <end position="205"/>
    </location>
</feature>
<dbReference type="PANTHER" id="PTHR43717:SF1">
    <property type="entry name" value="ANAEROBIC NITRIC OXIDE REDUCTASE FLAVORUBREDOXIN"/>
    <property type="match status" value="1"/>
</dbReference>
<evidence type="ECO:0000259" key="1">
    <source>
        <dbReference type="SMART" id="SM00849"/>
    </source>
</evidence>
<dbReference type="SMART" id="SM00849">
    <property type="entry name" value="Lactamase_B"/>
    <property type="match status" value="1"/>
</dbReference>
<dbReference type="InterPro" id="IPR045761">
    <property type="entry name" value="ODP_dom"/>
</dbReference>
<dbReference type="Gene3D" id="3.60.15.10">
    <property type="entry name" value="Ribonuclease Z/Hydroxyacylglutathione hydrolase-like"/>
    <property type="match status" value="1"/>
</dbReference>
<reference evidence="3" key="1">
    <citation type="submission" date="2021-07" db="EMBL/GenBank/DDBJ databases">
        <title>Complete genome sequencing of a Clostridium isolate.</title>
        <authorList>
            <person name="Ueki A."/>
            <person name="Tonouchi A."/>
        </authorList>
    </citation>
    <scope>NUCLEOTIDE SEQUENCE [LARGE SCALE GENOMIC DNA]</scope>
    <source>
        <strain evidence="3">C5S11</strain>
    </source>
</reference>
<dbReference type="EMBL" id="AP024849">
    <property type="protein sequence ID" value="BCZ47264.1"/>
    <property type="molecule type" value="Genomic_DNA"/>
</dbReference>
<evidence type="ECO:0000313" key="2">
    <source>
        <dbReference type="EMBL" id="BCZ47264.1"/>
    </source>
</evidence>
<dbReference type="InterPro" id="IPR036866">
    <property type="entry name" value="RibonucZ/Hydroxyglut_hydro"/>
</dbReference>
<name>A0ABM7T789_9CLOT</name>
<dbReference type="PANTHER" id="PTHR43717">
    <property type="entry name" value="ANAEROBIC NITRIC OXIDE REDUCTASE FLAVORUBREDOXIN"/>
    <property type="match status" value="1"/>
</dbReference>
<dbReference type="Proteomes" id="UP000824633">
    <property type="component" value="Chromosome"/>
</dbReference>
<gene>
    <name evidence="2" type="ORF">psyc5s11_33310</name>
</gene>
<accession>A0ABM7T789</accession>
<protein>
    <recommendedName>
        <fullName evidence="1">Metallo-beta-lactamase domain-containing protein</fullName>
    </recommendedName>
</protein>
<dbReference type="SUPFAM" id="SSF56281">
    <property type="entry name" value="Metallo-hydrolase/oxidoreductase"/>
    <property type="match status" value="1"/>
</dbReference>